<keyword evidence="3" id="KW-1185">Reference proteome</keyword>
<protein>
    <submittedName>
        <fullName evidence="2">Uncharacterized protein</fullName>
    </submittedName>
</protein>
<evidence type="ECO:0000313" key="3">
    <source>
        <dbReference type="Proteomes" id="UP000316095"/>
    </source>
</evidence>
<dbReference type="EMBL" id="SJPG01000001">
    <property type="protein sequence ID" value="TWT64212.1"/>
    <property type="molecule type" value="Genomic_DNA"/>
</dbReference>
<comment type="caution">
    <text evidence="2">The sequence shown here is derived from an EMBL/GenBank/DDBJ whole genome shotgun (WGS) entry which is preliminary data.</text>
</comment>
<keyword evidence="1" id="KW-1133">Transmembrane helix</keyword>
<feature type="transmembrane region" description="Helical" evidence="1">
    <location>
        <begin position="46"/>
        <end position="66"/>
    </location>
</feature>
<keyword evidence="1" id="KW-0812">Transmembrane</keyword>
<organism evidence="2 3">
    <name type="scientific">Rubinisphaera italica</name>
    <dbReference type="NCBI Taxonomy" id="2527969"/>
    <lineage>
        <taxon>Bacteria</taxon>
        <taxon>Pseudomonadati</taxon>
        <taxon>Planctomycetota</taxon>
        <taxon>Planctomycetia</taxon>
        <taxon>Planctomycetales</taxon>
        <taxon>Planctomycetaceae</taxon>
        <taxon>Rubinisphaera</taxon>
    </lineage>
</organism>
<dbReference type="Proteomes" id="UP000316095">
    <property type="component" value="Unassembled WGS sequence"/>
</dbReference>
<gene>
    <name evidence="2" type="ORF">Pan54_49730</name>
</gene>
<name>A0A5C5XR63_9PLAN</name>
<sequence length="72" mass="7915">MLFYSALICLALGIIFMFLHDILPYLDSRSGSSVTNWREFIRSYSGLLASILITAAFLLGAATISISELRGL</sequence>
<proteinExistence type="predicted"/>
<reference evidence="2 3" key="1">
    <citation type="submission" date="2019-02" db="EMBL/GenBank/DDBJ databases">
        <title>Deep-cultivation of Planctomycetes and their phenomic and genomic characterization uncovers novel biology.</title>
        <authorList>
            <person name="Wiegand S."/>
            <person name="Jogler M."/>
            <person name="Boedeker C."/>
            <person name="Pinto D."/>
            <person name="Vollmers J."/>
            <person name="Rivas-Marin E."/>
            <person name="Kohn T."/>
            <person name="Peeters S.H."/>
            <person name="Heuer A."/>
            <person name="Rast P."/>
            <person name="Oberbeckmann S."/>
            <person name="Bunk B."/>
            <person name="Jeske O."/>
            <person name="Meyerdierks A."/>
            <person name="Storesund J.E."/>
            <person name="Kallscheuer N."/>
            <person name="Luecker S."/>
            <person name="Lage O.M."/>
            <person name="Pohl T."/>
            <person name="Merkel B.J."/>
            <person name="Hornburger P."/>
            <person name="Mueller R.-W."/>
            <person name="Bruemmer F."/>
            <person name="Labrenz M."/>
            <person name="Spormann A.M."/>
            <person name="Op Den Camp H."/>
            <person name="Overmann J."/>
            <person name="Amann R."/>
            <person name="Jetten M.S.M."/>
            <person name="Mascher T."/>
            <person name="Medema M.H."/>
            <person name="Devos D.P."/>
            <person name="Kaster A.-K."/>
            <person name="Ovreas L."/>
            <person name="Rohde M."/>
            <person name="Galperin M.Y."/>
            <person name="Jogler C."/>
        </authorList>
    </citation>
    <scope>NUCLEOTIDE SEQUENCE [LARGE SCALE GENOMIC DNA]</scope>
    <source>
        <strain evidence="2 3">Pan54</strain>
    </source>
</reference>
<accession>A0A5C5XR63</accession>
<evidence type="ECO:0000256" key="1">
    <source>
        <dbReference type="SAM" id="Phobius"/>
    </source>
</evidence>
<evidence type="ECO:0000313" key="2">
    <source>
        <dbReference type="EMBL" id="TWT64212.1"/>
    </source>
</evidence>
<dbReference type="AlphaFoldDB" id="A0A5C5XR63"/>
<feature type="transmembrane region" description="Helical" evidence="1">
    <location>
        <begin position="7"/>
        <end position="26"/>
    </location>
</feature>
<keyword evidence="1" id="KW-0472">Membrane</keyword>